<reference evidence="2" key="1">
    <citation type="submission" date="2019-07" db="EMBL/GenBank/DDBJ databases">
        <title>Bacillus alkalisoli sp. nov. isolated from saline soil.</title>
        <authorList>
            <person name="Sun J.-Q."/>
            <person name="Xu L."/>
        </authorList>
    </citation>
    <scope>NUCLEOTIDE SEQUENCE [LARGE SCALE GENOMIC DNA]</scope>
    <source>
        <strain evidence="2">M4U3P1</strain>
    </source>
</reference>
<dbReference type="RefSeq" id="WP_176008315.1">
    <property type="nucleotide sequence ID" value="NZ_CP041372.2"/>
</dbReference>
<evidence type="ECO:0000313" key="2">
    <source>
        <dbReference type="Proteomes" id="UP000318138"/>
    </source>
</evidence>
<dbReference type="KEGG" id="psua:FLK61_26300"/>
<name>A0A859FDE7_9BACI</name>
<dbReference type="AlphaFoldDB" id="A0A859FDE7"/>
<sequence length="86" mass="10330">MTDAERKVLRIIINMFTLHDRKPTFEDLSIKTGKQLNELIIVLKSLEDIGKIEIDYEKRLAMLPEEYHYEKRARLDREVEDQNRRG</sequence>
<organism evidence="1 2">
    <name type="scientific">Paenalkalicoccus suaedae</name>
    <dbReference type="NCBI Taxonomy" id="2592382"/>
    <lineage>
        <taxon>Bacteria</taxon>
        <taxon>Bacillati</taxon>
        <taxon>Bacillota</taxon>
        <taxon>Bacilli</taxon>
        <taxon>Bacillales</taxon>
        <taxon>Bacillaceae</taxon>
        <taxon>Paenalkalicoccus</taxon>
    </lineage>
</organism>
<proteinExistence type="predicted"/>
<accession>A0A859FDE7</accession>
<keyword evidence="2" id="KW-1185">Reference proteome</keyword>
<gene>
    <name evidence="1" type="ORF">FLK61_26300</name>
</gene>
<evidence type="ECO:0000313" key="1">
    <source>
        <dbReference type="EMBL" id="QKS70275.1"/>
    </source>
</evidence>
<protein>
    <recommendedName>
        <fullName evidence="3">MarR family transcriptional regulator</fullName>
    </recommendedName>
</protein>
<dbReference type="EMBL" id="CP041372">
    <property type="protein sequence ID" value="QKS70275.1"/>
    <property type="molecule type" value="Genomic_DNA"/>
</dbReference>
<evidence type="ECO:0008006" key="3">
    <source>
        <dbReference type="Google" id="ProtNLM"/>
    </source>
</evidence>
<dbReference type="Proteomes" id="UP000318138">
    <property type="component" value="Chromosome"/>
</dbReference>